<dbReference type="GO" id="GO:0000976">
    <property type="term" value="F:transcription cis-regulatory region binding"/>
    <property type="evidence" value="ECO:0007669"/>
    <property type="project" value="TreeGrafter"/>
</dbReference>
<sequence length="210" mass="22991">MSTAPKDPVKRRPYAPRVPPAERREQLLDAALVLIGEHGYRGASMEAIARHAAVAKPVVYRTFTSREALLMALLERERERAFATLENALPTDLAGTTPEALLAEAARGLLAAVQTRPEAWRLILLPAGETPRLVREQVEQGRALVRGQITQLIRWALTQRPALEGADPDIAARMLMAAGEEAMRLVLTDPDTYSPDAFAAFAVRLLGAVR</sequence>
<proteinExistence type="predicted"/>
<reference evidence="5" key="1">
    <citation type="submission" date="2022-12" db="EMBL/GenBank/DDBJ databases">
        <title>Paraconexibacter alkalitolerans sp. nov. and Baekduia alba sp. nov., isolated from soil and emended description of the genera Paraconexibacter (Chun et al., 2020) and Baekduia (An et al., 2020).</title>
        <authorList>
            <person name="Vieira S."/>
            <person name="Huber K.J."/>
            <person name="Geppert A."/>
            <person name="Wolf J."/>
            <person name="Neumann-Schaal M."/>
            <person name="Muesken M."/>
            <person name="Overmann J."/>
        </authorList>
    </citation>
    <scope>NUCLEOTIDE SEQUENCE</scope>
    <source>
        <strain evidence="5">AEG42_29</strain>
    </source>
</reference>
<evidence type="ECO:0000313" key="5">
    <source>
        <dbReference type="EMBL" id="XAY04386.1"/>
    </source>
</evidence>
<evidence type="ECO:0000256" key="2">
    <source>
        <dbReference type="PROSITE-ProRule" id="PRU00335"/>
    </source>
</evidence>
<dbReference type="Gene3D" id="1.10.357.10">
    <property type="entry name" value="Tetracycline Repressor, domain 2"/>
    <property type="match status" value="1"/>
</dbReference>
<dbReference type="AlphaFoldDB" id="A0AAU7ASB7"/>
<dbReference type="PANTHER" id="PTHR30055">
    <property type="entry name" value="HTH-TYPE TRANSCRIPTIONAL REGULATOR RUTR"/>
    <property type="match status" value="1"/>
</dbReference>
<dbReference type="SUPFAM" id="SSF46689">
    <property type="entry name" value="Homeodomain-like"/>
    <property type="match status" value="1"/>
</dbReference>
<evidence type="ECO:0000256" key="1">
    <source>
        <dbReference type="ARBA" id="ARBA00023125"/>
    </source>
</evidence>
<dbReference type="InterPro" id="IPR001647">
    <property type="entry name" value="HTH_TetR"/>
</dbReference>
<dbReference type="InterPro" id="IPR009057">
    <property type="entry name" value="Homeodomain-like_sf"/>
</dbReference>
<dbReference type="PRINTS" id="PR00455">
    <property type="entry name" value="HTHTETR"/>
</dbReference>
<accession>A0AAU7ASB7</accession>
<name>A0AAU7ASB7_9ACTN</name>
<dbReference type="KEGG" id="parq:DSM112329_01219"/>
<dbReference type="PROSITE" id="PS50977">
    <property type="entry name" value="HTH_TETR_2"/>
    <property type="match status" value="1"/>
</dbReference>
<dbReference type="PANTHER" id="PTHR30055:SF146">
    <property type="entry name" value="HTH-TYPE TRANSCRIPTIONAL DUAL REGULATOR CECR"/>
    <property type="match status" value="1"/>
</dbReference>
<dbReference type="Pfam" id="PF00440">
    <property type="entry name" value="TetR_N"/>
    <property type="match status" value="1"/>
</dbReference>
<dbReference type="InterPro" id="IPR036271">
    <property type="entry name" value="Tet_transcr_reg_TetR-rel_C_sf"/>
</dbReference>
<feature type="region of interest" description="Disordered" evidence="3">
    <location>
        <begin position="1"/>
        <end position="20"/>
    </location>
</feature>
<feature type="domain" description="HTH tetR-type" evidence="4">
    <location>
        <begin position="21"/>
        <end position="81"/>
    </location>
</feature>
<dbReference type="InterPro" id="IPR050109">
    <property type="entry name" value="HTH-type_TetR-like_transc_reg"/>
</dbReference>
<dbReference type="SUPFAM" id="SSF48498">
    <property type="entry name" value="Tetracyclin repressor-like, C-terminal domain"/>
    <property type="match status" value="1"/>
</dbReference>
<dbReference type="RefSeq" id="WP_354700926.1">
    <property type="nucleotide sequence ID" value="NZ_CP114014.1"/>
</dbReference>
<protein>
    <recommendedName>
        <fullName evidence="4">HTH tetR-type domain-containing protein</fullName>
    </recommendedName>
</protein>
<organism evidence="5">
    <name type="scientific">Paraconexibacter sp. AEG42_29</name>
    <dbReference type="NCBI Taxonomy" id="2997339"/>
    <lineage>
        <taxon>Bacteria</taxon>
        <taxon>Bacillati</taxon>
        <taxon>Actinomycetota</taxon>
        <taxon>Thermoleophilia</taxon>
        <taxon>Solirubrobacterales</taxon>
        <taxon>Paraconexibacteraceae</taxon>
        <taxon>Paraconexibacter</taxon>
    </lineage>
</organism>
<gene>
    <name evidence="5" type="ORF">DSM112329_01219</name>
</gene>
<evidence type="ECO:0000259" key="4">
    <source>
        <dbReference type="PROSITE" id="PS50977"/>
    </source>
</evidence>
<dbReference type="EMBL" id="CP114014">
    <property type="protein sequence ID" value="XAY04386.1"/>
    <property type="molecule type" value="Genomic_DNA"/>
</dbReference>
<evidence type="ECO:0000256" key="3">
    <source>
        <dbReference type="SAM" id="MobiDB-lite"/>
    </source>
</evidence>
<dbReference type="GO" id="GO:0003700">
    <property type="term" value="F:DNA-binding transcription factor activity"/>
    <property type="evidence" value="ECO:0007669"/>
    <property type="project" value="TreeGrafter"/>
</dbReference>
<keyword evidence="1 2" id="KW-0238">DNA-binding</keyword>
<feature type="DNA-binding region" description="H-T-H motif" evidence="2">
    <location>
        <begin position="44"/>
        <end position="63"/>
    </location>
</feature>